<keyword evidence="3" id="KW-1185">Reference proteome</keyword>
<comment type="caution">
    <text evidence="2">The sequence shown here is derived from an EMBL/GenBank/DDBJ whole genome shotgun (WGS) entry which is preliminary data.</text>
</comment>
<dbReference type="AlphaFoldDB" id="A0A0N0Z7Y3"/>
<evidence type="ECO:0000256" key="1">
    <source>
        <dbReference type="SAM" id="SignalP"/>
    </source>
</evidence>
<feature type="chain" id="PRO_5005864454" description="Lipoprotein" evidence="1">
    <location>
        <begin position="20"/>
        <end position="93"/>
    </location>
</feature>
<reference evidence="2 3" key="1">
    <citation type="submission" date="2015-07" db="EMBL/GenBank/DDBJ databases">
        <title>ATOL: Assembling a taxonomically balanced genome-scale reconstruction of the evolutionary history of the Enterobacteriaceae.</title>
        <authorList>
            <person name="Plunkett G.III."/>
            <person name="Neeno-Eckwall E.C."/>
            <person name="Glasner J.D."/>
            <person name="Perna N.T."/>
        </authorList>
    </citation>
    <scope>NUCLEOTIDE SEQUENCE [LARGE SCALE GENOMIC DNA]</scope>
    <source>
        <strain evidence="2 3">ATCC 35017</strain>
    </source>
</reference>
<feature type="signal peptide" evidence="1">
    <location>
        <begin position="1"/>
        <end position="19"/>
    </location>
</feature>
<name>A0A0N0Z7Y3_9GAMM</name>
<dbReference type="EMBL" id="LGAA01000022">
    <property type="protein sequence ID" value="KPD02246.1"/>
    <property type="molecule type" value="Genomic_DNA"/>
</dbReference>
<organism evidence="2 3">
    <name type="scientific">Moellerella wisconsensis ATCC 35017</name>
    <dbReference type="NCBI Taxonomy" id="1354267"/>
    <lineage>
        <taxon>Bacteria</taxon>
        <taxon>Pseudomonadati</taxon>
        <taxon>Pseudomonadota</taxon>
        <taxon>Gammaproteobacteria</taxon>
        <taxon>Enterobacterales</taxon>
        <taxon>Morganellaceae</taxon>
        <taxon>Moellerella</taxon>
    </lineage>
</organism>
<dbReference type="Proteomes" id="UP000053226">
    <property type="component" value="Unassembled WGS sequence"/>
</dbReference>
<dbReference type="OrthoDB" id="9964335at2"/>
<evidence type="ECO:0000313" key="3">
    <source>
        <dbReference type="Proteomes" id="UP000053226"/>
    </source>
</evidence>
<keyword evidence="1" id="KW-0732">Signal</keyword>
<dbReference type="RefSeq" id="WP_053908676.1">
    <property type="nucleotide sequence ID" value="NZ_CAWMUS010000022.1"/>
</dbReference>
<evidence type="ECO:0000313" key="2">
    <source>
        <dbReference type="EMBL" id="KPD02246.1"/>
    </source>
</evidence>
<sequence>MKNIYWIVSLFLLSTSAIAQCDFKKVARNEVLEQKIGISGNCDSKKALQTQGTKKIDKSLDVDSQKIKNDGIEKKHQIEKRVNQTQKLINKDK</sequence>
<evidence type="ECO:0008006" key="4">
    <source>
        <dbReference type="Google" id="ProtNLM"/>
    </source>
</evidence>
<gene>
    <name evidence="2" type="ORF">M992_2241</name>
</gene>
<proteinExistence type="predicted"/>
<protein>
    <recommendedName>
        <fullName evidence="4">Lipoprotein</fullName>
    </recommendedName>
</protein>
<accession>A0A0N0Z7Y3</accession>